<dbReference type="EMBL" id="LXQA010265803">
    <property type="protein sequence ID" value="MCI39298.1"/>
    <property type="molecule type" value="Genomic_DNA"/>
</dbReference>
<evidence type="ECO:0000256" key="1">
    <source>
        <dbReference type="SAM" id="MobiDB-lite"/>
    </source>
</evidence>
<comment type="caution">
    <text evidence="2">The sequence shown here is derived from an EMBL/GenBank/DDBJ whole genome shotgun (WGS) entry which is preliminary data.</text>
</comment>
<feature type="non-terminal residue" evidence="2">
    <location>
        <position position="1"/>
    </location>
</feature>
<feature type="compositionally biased region" description="Low complexity" evidence="1">
    <location>
        <begin position="31"/>
        <end position="40"/>
    </location>
</feature>
<name>A0A392RRM8_9FABA</name>
<keyword evidence="3" id="KW-1185">Reference proteome</keyword>
<reference evidence="2 3" key="1">
    <citation type="journal article" date="2018" name="Front. Plant Sci.">
        <title>Red Clover (Trifolium pratense) and Zigzag Clover (T. medium) - A Picture of Genomic Similarities and Differences.</title>
        <authorList>
            <person name="Dluhosova J."/>
            <person name="Istvanek J."/>
            <person name="Nedelnik J."/>
            <person name="Repkova J."/>
        </authorList>
    </citation>
    <scope>NUCLEOTIDE SEQUENCE [LARGE SCALE GENOMIC DNA]</scope>
    <source>
        <strain evidence="3">cv. 10/8</strain>
        <tissue evidence="2">Leaf</tissue>
    </source>
</reference>
<feature type="region of interest" description="Disordered" evidence="1">
    <location>
        <begin position="1"/>
        <end position="58"/>
    </location>
</feature>
<sequence>HSALREAQPTWSAAQPAEAKTALNKARARRAAPPGAPRSRQQLPNFSPKHFELQNGLI</sequence>
<proteinExistence type="predicted"/>
<dbReference type="AlphaFoldDB" id="A0A392RRM8"/>
<accession>A0A392RRM8</accession>
<evidence type="ECO:0000313" key="2">
    <source>
        <dbReference type="EMBL" id="MCI39298.1"/>
    </source>
</evidence>
<evidence type="ECO:0000313" key="3">
    <source>
        <dbReference type="Proteomes" id="UP000265520"/>
    </source>
</evidence>
<protein>
    <submittedName>
        <fullName evidence="2">Uncharacterized protein</fullName>
    </submittedName>
</protein>
<organism evidence="2 3">
    <name type="scientific">Trifolium medium</name>
    <dbReference type="NCBI Taxonomy" id="97028"/>
    <lineage>
        <taxon>Eukaryota</taxon>
        <taxon>Viridiplantae</taxon>
        <taxon>Streptophyta</taxon>
        <taxon>Embryophyta</taxon>
        <taxon>Tracheophyta</taxon>
        <taxon>Spermatophyta</taxon>
        <taxon>Magnoliopsida</taxon>
        <taxon>eudicotyledons</taxon>
        <taxon>Gunneridae</taxon>
        <taxon>Pentapetalae</taxon>
        <taxon>rosids</taxon>
        <taxon>fabids</taxon>
        <taxon>Fabales</taxon>
        <taxon>Fabaceae</taxon>
        <taxon>Papilionoideae</taxon>
        <taxon>50 kb inversion clade</taxon>
        <taxon>NPAAA clade</taxon>
        <taxon>Hologalegina</taxon>
        <taxon>IRL clade</taxon>
        <taxon>Trifolieae</taxon>
        <taxon>Trifolium</taxon>
    </lineage>
</organism>
<dbReference type="Proteomes" id="UP000265520">
    <property type="component" value="Unassembled WGS sequence"/>
</dbReference>